<protein>
    <submittedName>
        <fullName evidence="3">Septum formation initiator family protein</fullName>
    </submittedName>
</protein>
<evidence type="ECO:0000256" key="2">
    <source>
        <dbReference type="SAM" id="SignalP"/>
    </source>
</evidence>
<accession>A0A6N8U329</accession>
<feature type="signal peptide" evidence="2">
    <location>
        <begin position="1"/>
        <end position="25"/>
    </location>
</feature>
<gene>
    <name evidence="3" type="ORF">GSF08_01690</name>
</gene>
<proteinExistence type="predicted"/>
<dbReference type="PANTHER" id="PTHR40027">
    <property type="entry name" value="CELL DIVISION PROTEIN DIVIC"/>
    <property type="match status" value="1"/>
</dbReference>
<feature type="chain" id="PRO_5039080563" evidence="2">
    <location>
        <begin position="26"/>
        <end position="105"/>
    </location>
</feature>
<dbReference type="GO" id="GO:0051301">
    <property type="term" value="P:cell division"/>
    <property type="evidence" value="ECO:0007669"/>
    <property type="project" value="InterPro"/>
</dbReference>
<reference evidence="3 4" key="2">
    <citation type="submission" date="2020-01" db="EMBL/GenBank/DDBJ databases">
        <title>Clostridiaceae sp. nov. isolated from the gut of human by culturomics.</title>
        <authorList>
            <person name="Chang Y."/>
        </authorList>
    </citation>
    <scope>NUCLEOTIDE SEQUENCE [LARGE SCALE GENOMIC DNA]</scope>
    <source>
        <strain evidence="3 4">DONG20-135</strain>
    </source>
</reference>
<dbReference type="InterPro" id="IPR007060">
    <property type="entry name" value="FtsL/DivIC"/>
</dbReference>
<dbReference type="PROSITE" id="PS51257">
    <property type="entry name" value="PROKAR_LIPOPROTEIN"/>
    <property type="match status" value="1"/>
</dbReference>
<keyword evidence="4" id="KW-1185">Reference proteome</keyword>
<name>A0A6N8U329_9FIRM</name>
<dbReference type="PANTHER" id="PTHR40027:SF1">
    <property type="entry name" value="CELL DIVISION PROTEIN DIVIC"/>
    <property type="match status" value="1"/>
</dbReference>
<dbReference type="Proteomes" id="UP000434036">
    <property type="component" value="Unassembled WGS sequence"/>
</dbReference>
<dbReference type="EMBL" id="WUUQ01000001">
    <property type="protein sequence ID" value="MXQ72656.1"/>
    <property type="molecule type" value="Genomic_DNA"/>
</dbReference>
<keyword evidence="1" id="KW-0175">Coiled coil</keyword>
<dbReference type="Pfam" id="PF04977">
    <property type="entry name" value="DivIC"/>
    <property type="match status" value="1"/>
</dbReference>
<comment type="caution">
    <text evidence="3">The sequence shown here is derived from an EMBL/GenBank/DDBJ whole genome shotgun (WGS) entry which is preliminary data.</text>
</comment>
<sequence length="105" mass="12201">MQDTKKTAKKKRRPLKVMMSTLAFAIACLLTYDSLKEVFTTIQLKQNIEASEQELAQIKKDTKELKTEKKNLEDPDYVLRYARGKFMVTKKVDGEQVFKLPSKDK</sequence>
<organism evidence="3 4">
    <name type="scientific">Copranaerobaculum intestinale</name>
    <dbReference type="NCBI Taxonomy" id="2692629"/>
    <lineage>
        <taxon>Bacteria</taxon>
        <taxon>Bacillati</taxon>
        <taxon>Bacillota</taxon>
        <taxon>Erysipelotrichia</taxon>
        <taxon>Erysipelotrichales</taxon>
        <taxon>Erysipelotrichaceae</taxon>
        <taxon>Copranaerobaculum</taxon>
    </lineage>
</organism>
<reference evidence="3 4" key="1">
    <citation type="submission" date="2019-12" db="EMBL/GenBank/DDBJ databases">
        <authorList>
            <person name="Yang R."/>
        </authorList>
    </citation>
    <scope>NUCLEOTIDE SEQUENCE [LARGE SCALE GENOMIC DNA]</scope>
    <source>
        <strain evidence="3 4">DONG20-135</strain>
    </source>
</reference>
<dbReference type="AlphaFoldDB" id="A0A6N8U329"/>
<keyword evidence="2" id="KW-0732">Signal</keyword>
<evidence type="ECO:0000313" key="4">
    <source>
        <dbReference type="Proteomes" id="UP000434036"/>
    </source>
</evidence>
<dbReference type="InterPro" id="IPR039076">
    <property type="entry name" value="DivIC"/>
</dbReference>
<evidence type="ECO:0000313" key="3">
    <source>
        <dbReference type="EMBL" id="MXQ72656.1"/>
    </source>
</evidence>
<evidence type="ECO:0000256" key="1">
    <source>
        <dbReference type="SAM" id="Coils"/>
    </source>
</evidence>
<feature type="coiled-coil region" evidence="1">
    <location>
        <begin position="41"/>
        <end position="68"/>
    </location>
</feature>